<feature type="transmembrane region" description="Helical" evidence="2">
    <location>
        <begin position="293"/>
        <end position="324"/>
    </location>
</feature>
<dbReference type="PANTHER" id="PTHR34414">
    <property type="entry name" value="HET DOMAIN-CONTAINING PROTEIN-RELATED"/>
    <property type="match status" value="1"/>
</dbReference>
<evidence type="ECO:0000256" key="1">
    <source>
        <dbReference type="SAM" id="MobiDB-lite"/>
    </source>
</evidence>
<organism evidence="3 4">
    <name type="scientific">Tothia fuscella</name>
    <dbReference type="NCBI Taxonomy" id="1048955"/>
    <lineage>
        <taxon>Eukaryota</taxon>
        <taxon>Fungi</taxon>
        <taxon>Dikarya</taxon>
        <taxon>Ascomycota</taxon>
        <taxon>Pezizomycotina</taxon>
        <taxon>Dothideomycetes</taxon>
        <taxon>Pleosporomycetidae</taxon>
        <taxon>Venturiales</taxon>
        <taxon>Cylindrosympodiaceae</taxon>
        <taxon>Tothia</taxon>
    </lineage>
</organism>
<feature type="region of interest" description="Disordered" evidence="1">
    <location>
        <begin position="24"/>
        <end position="45"/>
    </location>
</feature>
<sequence>MATDDTIVPFPSSIELCKELHLSTDTETHSERDQAQLTSSVSVGESSSLLGEPLIPLNSPETPSHIQQELLTPALDSLSPYLWLVSTQSSDHISPLHQQLVKGRSIVIAENPELHLTWIYNRVFLKPIPPFLLSWAFWRFYLTSPHSPLGESRIAVHRAAVGFLRSYFFLIRHSSDFKLATQHDLLPDNISYFQIRTFLACFSELPDQTVSARYAFGELRLARVNFWGRLFQRRFALQKVQVHYSYSLYFARFYGPLLFVFAIFSTILSAMQVNLNVLGLPESEIPTPQRTKFMKFCLWFSVVSIFVAAMSSVLVGALIIGMFCREFVFALRARCGTIKELPNNGV</sequence>
<keyword evidence="2" id="KW-0812">Transmembrane</keyword>
<name>A0A9P4NHC2_9PEZI</name>
<reference evidence="3" key="1">
    <citation type="journal article" date="2020" name="Stud. Mycol.">
        <title>101 Dothideomycetes genomes: a test case for predicting lifestyles and emergence of pathogens.</title>
        <authorList>
            <person name="Haridas S."/>
            <person name="Albert R."/>
            <person name="Binder M."/>
            <person name="Bloem J."/>
            <person name="Labutti K."/>
            <person name="Salamov A."/>
            <person name="Andreopoulos B."/>
            <person name="Baker S."/>
            <person name="Barry K."/>
            <person name="Bills G."/>
            <person name="Bluhm B."/>
            <person name="Cannon C."/>
            <person name="Castanera R."/>
            <person name="Culley D."/>
            <person name="Daum C."/>
            <person name="Ezra D."/>
            <person name="Gonzalez J."/>
            <person name="Henrissat B."/>
            <person name="Kuo A."/>
            <person name="Liang C."/>
            <person name="Lipzen A."/>
            <person name="Lutzoni F."/>
            <person name="Magnuson J."/>
            <person name="Mondo S."/>
            <person name="Nolan M."/>
            <person name="Ohm R."/>
            <person name="Pangilinan J."/>
            <person name="Park H.-J."/>
            <person name="Ramirez L."/>
            <person name="Alfaro M."/>
            <person name="Sun H."/>
            <person name="Tritt A."/>
            <person name="Yoshinaga Y."/>
            <person name="Zwiers L.-H."/>
            <person name="Turgeon B."/>
            <person name="Goodwin S."/>
            <person name="Spatafora J."/>
            <person name="Crous P."/>
            <person name="Grigoriev I."/>
        </authorList>
    </citation>
    <scope>NUCLEOTIDE SEQUENCE</scope>
    <source>
        <strain evidence="3">CBS 130266</strain>
    </source>
</reference>
<feature type="compositionally biased region" description="Basic and acidic residues" evidence="1">
    <location>
        <begin position="24"/>
        <end position="34"/>
    </location>
</feature>
<dbReference type="InterPro" id="IPR046536">
    <property type="entry name" value="DUF6601"/>
</dbReference>
<comment type="caution">
    <text evidence="3">The sequence shown here is derived from an EMBL/GenBank/DDBJ whole genome shotgun (WGS) entry which is preliminary data.</text>
</comment>
<gene>
    <name evidence="3" type="ORF">EJ08DRAFT_641674</name>
</gene>
<keyword evidence="4" id="KW-1185">Reference proteome</keyword>
<proteinExistence type="predicted"/>
<dbReference type="PANTHER" id="PTHR34414:SF1">
    <property type="entry name" value="SUBTILISIN-LIKE SERINE PROTEASE"/>
    <property type="match status" value="1"/>
</dbReference>
<dbReference type="Proteomes" id="UP000800235">
    <property type="component" value="Unassembled WGS sequence"/>
</dbReference>
<dbReference type="Pfam" id="PF20246">
    <property type="entry name" value="DUF6601"/>
    <property type="match status" value="1"/>
</dbReference>
<evidence type="ECO:0000313" key="4">
    <source>
        <dbReference type="Proteomes" id="UP000800235"/>
    </source>
</evidence>
<dbReference type="EMBL" id="MU007102">
    <property type="protein sequence ID" value="KAF2421118.1"/>
    <property type="molecule type" value="Genomic_DNA"/>
</dbReference>
<feature type="transmembrane region" description="Helical" evidence="2">
    <location>
        <begin position="253"/>
        <end position="273"/>
    </location>
</feature>
<protein>
    <submittedName>
        <fullName evidence="3">Uncharacterized protein</fullName>
    </submittedName>
</protein>
<accession>A0A9P4NHC2</accession>
<dbReference type="AlphaFoldDB" id="A0A9P4NHC2"/>
<evidence type="ECO:0000313" key="3">
    <source>
        <dbReference type="EMBL" id="KAF2421118.1"/>
    </source>
</evidence>
<evidence type="ECO:0000256" key="2">
    <source>
        <dbReference type="SAM" id="Phobius"/>
    </source>
</evidence>
<dbReference type="OrthoDB" id="5086500at2759"/>
<keyword evidence="2" id="KW-0472">Membrane</keyword>
<keyword evidence="2" id="KW-1133">Transmembrane helix</keyword>